<evidence type="ECO:0000313" key="5">
    <source>
        <dbReference type="EMBL" id="KRN13800.1"/>
    </source>
</evidence>
<dbReference type="PROSITE" id="PS01124">
    <property type="entry name" value="HTH_ARAC_FAMILY_2"/>
    <property type="match status" value="1"/>
</dbReference>
<evidence type="ECO:0000256" key="2">
    <source>
        <dbReference type="ARBA" id="ARBA00023125"/>
    </source>
</evidence>
<comment type="caution">
    <text evidence="5">The sequence shown here is derived from an EMBL/GenBank/DDBJ whole genome shotgun (WGS) entry which is preliminary data.</text>
</comment>
<evidence type="ECO:0000256" key="1">
    <source>
        <dbReference type="ARBA" id="ARBA00023015"/>
    </source>
</evidence>
<accession>A0ABR5PXL4</accession>
<sequence>MSNNVIILMKKDKGLLYNINKSIVGGRVMAAIILEQYLNNILKVRINEGDELALTAADEKFSWLTLWLENQTTGLHFYQPISDELLFAYQGKVNLTVNGKELALSQGDVLLLKAGSSYQVGSEIKRALLLKFKFQSQFFIENFVETLVKSQSEQTLSNRFKQTITQDRSLLFTTRGNNKVVTWLNEMAESYLQDTEFVESFLQADLTRVLINLIRHNNLTNTKAGVVKVKFSQAALDDYIADHYQKLTLQDAATYFGFNRNYFSNLVKLKTGKSFVDHVDERRMQEAKMLLAQPDISLRDIITRVGYSSKSFFYKKFGEYYHMTPAAMRSELFRQANINLK</sequence>
<dbReference type="SUPFAM" id="SSF46689">
    <property type="entry name" value="Homeodomain-like"/>
    <property type="match status" value="1"/>
</dbReference>
<feature type="domain" description="HTH araC/xylS-type" evidence="4">
    <location>
        <begin position="234"/>
        <end position="331"/>
    </location>
</feature>
<gene>
    <name evidence="5" type="ORF">FC38_GL001855</name>
</gene>
<keyword evidence="6" id="KW-1185">Reference proteome</keyword>
<evidence type="ECO:0000259" key="4">
    <source>
        <dbReference type="PROSITE" id="PS01124"/>
    </source>
</evidence>
<evidence type="ECO:0000256" key="3">
    <source>
        <dbReference type="ARBA" id="ARBA00023163"/>
    </source>
</evidence>
<dbReference type="InterPro" id="IPR018060">
    <property type="entry name" value="HTH_AraC"/>
</dbReference>
<dbReference type="Proteomes" id="UP000051521">
    <property type="component" value="Unassembled WGS sequence"/>
</dbReference>
<proteinExistence type="predicted"/>
<keyword evidence="3" id="KW-0804">Transcription</keyword>
<keyword evidence="1" id="KW-0805">Transcription regulation</keyword>
<name>A0ABR5PXL4_9LACO</name>
<dbReference type="PANTHER" id="PTHR43280">
    <property type="entry name" value="ARAC-FAMILY TRANSCRIPTIONAL REGULATOR"/>
    <property type="match status" value="1"/>
</dbReference>
<evidence type="ECO:0000313" key="6">
    <source>
        <dbReference type="Proteomes" id="UP000051521"/>
    </source>
</evidence>
<dbReference type="Gene3D" id="1.10.10.60">
    <property type="entry name" value="Homeodomain-like"/>
    <property type="match status" value="2"/>
</dbReference>
<dbReference type="SMART" id="SM00342">
    <property type="entry name" value="HTH_ARAC"/>
    <property type="match status" value="1"/>
</dbReference>
<dbReference type="EMBL" id="AYZO01000009">
    <property type="protein sequence ID" value="KRN13800.1"/>
    <property type="molecule type" value="Genomic_DNA"/>
</dbReference>
<reference evidence="5 6" key="1">
    <citation type="journal article" date="2015" name="Genome Announc.">
        <title>Expanding the biotechnology potential of lactobacilli through comparative genomics of 213 strains and associated genera.</title>
        <authorList>
            <person name="Sun Z."/>
            <person name="Harris H.M."/>
            <person name="McCann A."/>
            <person name="Guo C."/>
            <person name="Argimon S."/>
            <person name="Zhang W."/>
            <person name="Yang X."/>
            <person name="Jeffery I.B."/>
            <person name="Cooney J.C."/>
            <person name="Kagawa T.F."/>
            <person name="Liu W."/>
            <person name="Song Y."/>
            <person name="Salvetti E."/>
            <person name="Wrobel A."/>
            <person name="Rasinkangas P."/>
            <person name="Parkhill J."/>
            <person name="Rea M.C."/>
            <person name="O'Sullivan O."/>
            <person name="Ritari J."/>
            <person name="Douillard F.P."/>
            <person name="Paul Ross R."/>
            <person name="Yang R."/>
            <person name="Briner A.E."/>
            <person name="Felis G.E."/>
            <person name="de Vos W.M."/>
            <person name="Barrangou R."/>
            <person name="Klaenhammer T.R."/>
            <person name="Caufield P.W."/>
            <person name="Cui Y."/>
            <person name="Zhang H."/>
            <person name="O'Toole P.W."/>
        </authorList>
    </citation>
    <scope>NUCLEOTIDE SEQUENCE [LARGE SCALE GENOMIC DNA]</scope>
    <source>
        <strain evidence="5 6">DSM 23908</strain>
    </source>
</reference>
<protein>
    <submittedName>
        <fullName evidence="5">Regulatory protein</fullName>
    </submittedName>
</protein>
<dbReference type="PANTHER" id="PTHR43280:SF2">
    <property type="entry name" value="HTH-TYPE TRANSCRIPTIONAL REGULATOR EXSA"/>
    <property type="match status" value="1"/>
</dbReference>
<organism evidence="5 6">
    <name type="scientific">Lactobacillus gigeriorum DSM 23908 = CRBIP 24.85</name>
    <dbReference type="NCBI Taxonomy" id="1423751"/>
    <lineage>
        <taxon>Bacteria</taxon>
        <taxon>Bacillati</taxon>
        <taxon>Bacillota</taxon>
        <taxon>Bacilli</taxon>
        <taxon>Lactobacillales</taxon>
        <taxon>Lactobacillaceae</taxon>
        <taxon>Lactobacillus</taxon>
    </lineage>
</organism>
<dbReference type="Pfam" id="PF12833">
    <property type="entry name" value="HTH_18"/>
    <property type="match status" value="1"/>
</dbReference>
<dbReference type="InterPro" id="IPR009057">
    <property type="entry name" value="Homeodomain-like_sf"/>
</dbReference>
<keyword evidence="2" id="KW-0238">DNA-binding</keyword>